<dbReference type="InterPro" id="IPR000277">
    <property type="entry name" value="Cys/Met-Metab_PyrdxlP-dep_enz"/>
</dbReference>
<evidence type="ECO:0000313" key="11">
    <source>
        <dbReference type="Proteomes" id="UP000199397"/>
    </source>
</evidence>
<dbReference type="STRING" id="525918.SAMN05660964_00741"/>
<dbReference type="Pfam" id="PF01053">
    <property type="entry name" value="Cys_Met_Meta_PP"/>
    <property type="match status" value="1"/>
</dbReference>
<evidence type="ECO:0000256" key="7">
    <source>
        <dbReference type="ARBA" id="ARBA00049180"/>
    </source>
</evidence>
<evidence type="ECO:0000313" key="10">
    <source>
        <dbReference type="EMBL" id="SEA00407.1"/>
    </source>
</evidence>
<dbReference type="Gene3D" id="3.40.640.10">
    <property type="entry name" value="Type I PLP-dependent aspartate aminotransferase-like (Major domain)"/>
    <property type="match status" value="1"/>
</dbReference>
<dbReference type="FunFam" id="3.90.1150.10:FF:000033">
    <property type="entry name" value="Cystathionine gamma-synthase"/>
    <property type="match status" value="1"/>
</dbReference>
<evidence type="ECO:0000256" key="1">
    <source>
        <dbReference type="ARBA" id="ARBA00001933"/>
    </source>
</evidence>
<evidence type="ECO:0000256" key="5">
    <source>
        <dbReference type="ARBA" id="ARBA00022898"/>
    </source>
</evidence>
<dbReference type="FunFam" id="3.40.640.10:FF:000046">
    <property type="entry name" value="Cystathionine gamma-lyase"/>
    <property type="match status" value="1"/>
</dbReference>
<dbReference type="AlphaFoldDB" id="A0A1H3XLU4"/>
<proteinExistence type="inferred from homology"/>
<dbReference type="InterPro" id="IPR015422">
    <property type="entry name" value="PyrdxlP-dep_Trfase_small"/>
</dbReference>
<dbReference type="EC" id="4.4.1.11" evidence="3"/>
<dbReference type="InterPro" id="IPR015424">
    <property type="entry name" value="PyrdxlP-dep_Trfase"/>
</dbReference>
<dbReference type="InterPro" id="IPR015421">
    <property type="entry name" value="PyrdxlP-dep_Trfase_major"/>
</dbReference>
<gene>
    <name evidence="10" type="ORF">SAMN05660964_00741</name>
</gene>
<evidence type="ECO:0000256" key="2">
    <source>
        <dbReference type="ARBA" id="ARBA00008667"/>
    </source>
</evidence>
<dbReference type="GO" id="GO:0005737">
    <property type="term" value="C:cytoplasm"/>
    <property type="evidence" value="ECO:0007669"/>
    <property type="project" value="TreeGrafter"/>
</dbReference>
<dbReference type="GO" id="GO:0018826">
    <property type="term" value="F:methionine gamma-lyase activity"/>
    <property type="evidence" value="ECO:0007669"/>
    <property type="project" value="UniProtKB-EC"/>
</dbReference>
<dbReference type="PIRSF" id="PIRSF001434">
    <property type="entry name" value="CGS"/>
    <property type="match status" value="1"/>
</dbReference>
<evidence type="ECO:0000256" key="8">
    <source>
        <dbReference type="PIRSR" id="PIRSR001434-2"/>
    </source>
</evidence>
<dbReference type="GO" id="GO:0009086">
    <property type="term" value="P:methionine biosynthetic process"/>
    <property type="evidence" value="ECO:0007669"/>
    <property type="project" value="UniProtKB-ARBA"/>
</dbReference>
<dbReference type="GO" id="GO:0019346">
    <property type="term" value="P:transsulfuration"/>
    <property type="evidence" value="ECO:0007669"/>
    <property type="project" value="InterPro"/>
</dbReference>
<dbReference type="Proteomes" id="UP000199397">
    <property type="component" value="Unassembled WGS sequence"/>
</dbReference>
<dbReference type="NCBIfam" id="NF005695">
    <property type="entry name" value="PRK07503.1"/>
    <property type="match status" value="1"/>
</dbReference>
<name>A0A1H3XLU4_9GAMM</name>
<keyword evidence="5 8" id="KW-0663">Pyridoxal phosphate</keyword>
<dbReference type="GO" id="GO:0030170">
    <property type="term" value="F:pyridoxal phosphate binding"/>
    <property type="evidence" value="ECO:0007669"/>
    <property type="project" value="InterPro"/>
</dbReference>
<feature type="modified residue" description="N6-(pyridoxal phosphate)lysine" evidence="8">
    <location>
        <position position="258"/>
    </location>
</feature>
<dbReference type="NCBIfam" id="TIGR01328">
    <property type="entry name" value="met_gam_lyase"/>
    <property type="match status" value="1"/>
</dbReference>
<comment type="cofactor">
    <cofactor evidence="1 9">
        <name>pyridoxal 5'-phosphate</name>
        <dbReference type="ChEBI" id="CHEBI:597326"/>
    </cofactor>
</comment>
<dbReference type="InterPro" id="IPR006237">
    <property type="entry name" value="L-Met_gamma_lys"/>
</dbReference>
<sequence>MNGVMRETLQDGGEAAYVGAISCEVSPYAMLLFLPNLGIKQHEGSMSKPTYEKQGFSTRAIHHAYDAYAGTGDLNPPIHLSSTYTFPTVEDGSARFAGEQQGFVYSRVGNPTTVLLEQRLADLEGGEAALVTASGMGATAALLWTLLKPGDEIIADKTLYGCTYAFFNHGLAKFGVTITHVDMADSANLTAAISAKTRIVFFESPANPNMRLVDIPAVAAIAHQHDNCKVVVDNTYCTPYLQRPLELGADYVVHSATKYLGGHGDLIAGAIVGDAETLTQVRFYGIKDMTGAVMSSQDAFLVLRGLKTLALRMDRHCQNAQAIATFLANHPKVEVCHYPGLESFPQYALAQRQMAQPGGMVAFELKGGFAAGCRFMNALNLITRAVSLGDAESLAQHPASMTHSTYTPEERAEHLISEGLVRVSAGLEDVADLLSDIEQALTFA</sequence>
<accession>A0A1H3XLU4</accession>
<dbReference type="PANTHER" id="PTHR11808:SF80">
    <property type="entry name" value="CYSTATHIONINE GAMMA-LYASE"/>
    <property type="match status" value="1"/>
</dbReference>
<reference evidence="10 11" key="1">
    <citation type="submission" date="2016-10" db="EMBL/GenBank/DDBJ databases">
        <authorList>
            <person name="de Groot N.N."/>
        </authorList>
    </citation>
    <scope>NUCLEOTIDE SEQUENCE [LARGE SCALE GENOMIC DNA]</scope>
    <source>
        <strain evidence="10 11">DSM 21228</strain>
    </source>
</reference>
<comment type="similarity">
    <text evidence="2">Belongs to the trans-sulfuration enzymes family. L-methionine gamma-lyase subfamily.</text>
</comment>
<dbReference type="PROSITE" id="PS00868">
    <property type="entry name" value="CYS_MET_METAB_PP"/>
    <property type="match status" value="1"/>
</dbReference>
<dbReference type="CDD" id="cd00614">
    <property type="entry name" value="CGS_like"/>
    <property type="match status" value="1"/>
</dbReference>
<keyword evidence="6 10" id="KW-0456">Lyase</keyword>
<keyword evidence="11" id="KW-1185">Reference proteome</keyword>
<evidence type="ECO:0000256" key="3">
    <source>
        <dbReference type="ARBA" id="ARBA00012222"/>
    </source>
</evidence>
<dbReference type="InterPro" id="IPR054542">
    <property type="entry name" value="Cys_met_metab_PP"/>
</dbReference>
<dbReference type="Gene3D" id="3.90.1150.10">
    <property type="entry name" value="Aspartate Aminotransferase, domain 1"/>
    <property type="match status" value="1"/>
</dbReference>
<evidence type="ECO:0000256" key="4">
    <source>
        <dbReference type="ARBA" id="ARBA00019040"/>
    </source>
</evidence>
<comment type="catalytic activity">
    <reaction evidence="7">
        <text>L-methionine + H2O = methanethiol + 2-oxobutanoate + NH4(+)</text>
        <dbReference type="Rhea" id="RHEA:23800"/>
        <dbReference type="ChEBI" id="CHEBI:15377"/>
        <dbReference type="ChEBI" id="CHEBI:16007"/>
        <dbReference type="ChEBI" id="CHEBI:16763"/>
        <dbReference type="ChEBI" id="CHEBI:28938"/>
        <dbReference type="ChEBI" id="CHEBI:57844"/>
        <dbReference type="EC" id="4.4.1.11"/>
    </reaction>
</comment>
<organism evidence="10 11">
    <name type="scientific">Thiothrix caldifontis</name>
    <dbReference type="NCBI Taxonomy" id="525918"/>
    <lineage>
        <taxon>Bacteria</taxon>
        <taxon>Pseudomonadati</taxon>
        <taxon>Pseudomonadota</taxon>
        <taxon>Gammaproteobacteria</taxon>
        <taxon>Thiotrichales</taxon>
        <taxon>Thiotrichaceae</taxon>
        <taxon>Thiothrix</taxon>
    </lineage>
</organism>
<evidence type="ECO:0000256" key="6">
    <source>
        <dbReference type="ARBA" id="ARBA00023239"/>
    </source>
</evidence>
<dbReference type="EMBL" id="FNQP01000003">
    <property type="protein sequence ID" value="SEA00407.1"/>
    <property type="molecule type" value="Genomic_DNA"/>
</dbReference>
<dbReference type="PANTHER" id="PTHR11808">
    <property type="entry name" value="TRANS-SULFURATION ENZYME FAMILY MEMBER"/>
    <property type="match status" value="1"/>
</dbReference>
<evidence type="ECO:0000256" key="9">
    <source>
        <dbReference type="RuleBase" id="RU362118"/>
    </source>
</evidence>
<protein>
    <recommendedName>
        <fullName evidence="4">L-methionine gamma-lyase</fullName>
        <ecNumber evidence="3">4.4.1.11</ecNumber>
    </recommendedName>
</protein>
<dbReference type="SUPFAM" id="SSF53383">
    <property type="entry name" value="PLP-dependent transferases"/>
    <property type="match status" value="1"/>
</dbReference>